<evidence type="ECO:0000256" key="1">
    <source>
        <dbReference type="SAM" id="Phobius"/>
    </source>
</evidence>
<dbReference type="OrthoDB" id="8948581at2759"/>
<keyword evidence="2" id="KW-0732">Signal</keyword>
<feature type="chain" id="PRO_5027590588" evidence="2">
    <location>
        <begin position="17"/>
        <end position="350"/>
    </location>
</feature>
<dbReference type="AlphaFoldDB" id="A0A6P8FNC5"/>
<dbReference type="GeneID" id="105908761"/>
<evidence type="ECO:0000313" key="4">
    <source>
        <dbReference type="RefSeq" id="XP_031424647.1"/>
    </source>
</evidence>
<evidence type="ECO:0000313" key="3">
    <source>
        <dbReference type="Proteomes" id="UP000515152"/>
    </source>
</evidence>
<accession>A0A6P8FNC5</accession>
<reference evidence="4" key="1">
    <citation type="submission" date="2025-08" db="UniProtKB">
        <authorList>
            <consortium name="RefSeq"/>
        </authorList>
    </citation>
    <scope>IDENTIFICATION</scope>
</reference>
<keyword evidence="1" id="KW-1133">Transmembrane helix</keyword>
<proteinExistence type="predicted"/>
<keyword evidence="1" id="KW-0472">Membrane</keyword>
<gene>
    <name evidence="4" type="primary">LOC105908761</name>
</gene>
<sequence>MFGLFHFLCIVTCVAASKQIYGMCPGTSFYIPRSLAYDPEMSDLYFTPQSPSAKAVMVLNKTQPTDDHYKFKDQTLFISELRETDTGIFSWGVDVNFHTVLKLVIKDCTMPQVVGFGQPLKLKVPHEASILEFVHPSSPNRGEVLWNTSSSYDDVSKGVIQESYWMVRAATTADMGSYTFRKQSGAEVSKTQVTITANVQAFNMDEELYGSGIWGTNLQIPDHEISVVFSPQPGEEYRIVSGGTQTDEGKRLFEDRIRLRGSPNAFILELDDIQRSDAGRYQFFDKDGILVALRILRTYQQTYYMYLLALIPVVLLILLGVCVWKCCCNKGKSRTPSAPAATARQCHAAL</sequence>
<protein>
    <submittedName>
        <fullName evidence="4">Uncharacterized protein LOC105908761</fullName>
    </submittedName>
</protein>
<feature type="transmembrane region" description="Helical" evidence="1">
    <location>
        <begin position="303"/>
        <end position="324"/>
    </location>
</feature>
<dbReference type="KEGG" id="char:105908761"/>
<name>A0A6P8FNC5_CLUHA</name>
<dbReference type="RefSeq" id="XP_031424647.1">
    <property type="nucleotide sequence ID" value="XM_031568787.2"/>
</dbReference>
<evidence type="ECO:0000256" key="2">
    <source>
        <dbReference type="SAM" id="SignalP"/>
    </source>
</evidence>
<dbReference type="Proteomes" id="UP000515152">
    <property type="component" value="Chromosome 6"/>
</dbReference>
<keyword evidence="1" id="KW-0812">Transmembrane</keyword>
<keyword evidence="3" id="KW-1185">Reference proteome</keyword>
<feature type="signal peptide" evidence="2">
    <location>
        <begin position="1"/>
        <end position="16"/>
    </location>
</feature>
<organism evidence="3 4">
    <name type="scientific">Clupea harengus</name>
    <name type="common">Atlantic herring</name>
    <dbReference type="NCBI Taxonomy" id="7950"/>
    <lineage>
        <taxon>Eukaryota</taxon>
        <taxon>Metazoa</taxon>
        <taxon>Chordata</taxon>
        <taxon>Craniata</taxon>
        <taxon>Vertebrata</taxon>
        <taxon>Euteleostomi</taxon>
        <taxon>Actinopterygii</taxon>
        <taxon>Neopterygii</taxon>
        <taxon>Teleostei</taxon>
        <taxon>Clupei</taxon>
        <taxon>Clupeiformes</taxon>
        <taxon>Clupeoidei</taxon>
        <taxon>Clupeidae</taxon>
        <taxon>Clupea</taxon>
    </lineage>
</organism>